<protein>
    <recommendedName>
        <fullName evidence="3">XRE family transcriptional regulator</fullName>
    </recommendedName>
</protein>
<sequence>MSKHQETSLPASLPYDPNRLLDALLAWMQLDDDNKLARALRLSPELIKSIRHGRLPIRPTLLMLMAEHAGRSLDELRQILGDRRSKARMPGRRPLA</sequence>
<comment type="caution">
    <text evidence="1">The sequence shown here is derived from an EMBL/GenBank/DDBJ whole genome shotgun (WGS) entry which is preliminary data.</text>
</comment>
<dbReference type="Proteomes" id="UP000482155">
    <property type="component" value="Unassembled WGS sequence"/>
</dbReference>
<name>A0A6B3SM41_9BURK</name>
<accession>A0A6B3SM41</accession>
<evidence type="ECO:0000313" key="2">
    <source>
        <dbReference type="Proteomes" id="UP000482155"/>
    </source>
</evidence>
<dbReference type="RefSeq" id="WP_163960863.1">
    <property type="nucleotide sequence ID" value="NZ_JAAIVB010000012.1"/>
</dbReference>
<gene>
    <name evidence="1" type="ORF">G3574_04730</name>
</gene>
<dbReference type="AlphaFoldDB" id="A0A6B3SM41"/>
<organism evidence="1 2">
    <name type="scientific">Noviherbaspirillum galbum</name>
    <dbReference type="NCBI Taxonomy" id="2709383"/>
    <lineage>
        <taxon>Bacteria</taxon>
        <taxon>Pseudomonadati</taxon>
        <taxon>Pseudomonadota</taxon>
        <taxon>Betaproteobacteria</taxon>
        <taxon>Burkholderiales</taxon>
        <taxon>Oxalobacteraceae</taxon>
        <taxon>Noviherbaspirillum</taxon>
    </lineage>
</organism>
<evidence type="ECO:0008006" key="3">
    <source>
        <dbReference type="Google" id="ProtNLM"/>
    </source>
</evidence>
<reference evidence="1 2" key="1">
    <citation type="submission" date="2020-02" db="EMBL/GenBank/DDBJ databases">
        <authorList>
            <person name="Kim M.K."/>
        </authorList>
    </citation>
    <scope>NUCLEOTIDE SEQUENCE [LARGE SCALE GENOMIC DNA]</scope>
    <source>
        <strain evidence="1 2">17J57-3</strain>
    </source>
</reference>
<proteinExistence type="predicted"/>
<dbReference type="EMBL" id="JAAIVB010000012">
    <property type="protein sequence ID" value="NEX60375.1"/>
    <property type="molecule type" value="Genomic_DNA"/>
</dbReference>
<keyword evidence="2" id="KW-1185">Reference proteome</keyword>
<evidence type="ECO:0000313" key="1">
    <source>
        <dbReference type="EMBL" id="NEX60375.1"/>
    </source>
</evidence>